<accession>A0A0G0L5R7</accession>
<dbReference type="PATRIC" id="fig|1618571.3.peg.286"/>
<gene>
    <name evidence="2" type="ORF">UT10_C0007G0011</name>
</gene>
<comment type="caution">
    <text evidence="2">The sequence shown here is derived from an EMBL/GenBank/DDBJ whole genome shotgun (WGS) entry which is preliminary data.</text>
</comment>
<dbReference type="AlphaFoldDB" id="A0A0G0L5R7"/>
<dbReference type="SMART" id="SM00490">
    <property type="entry name" value="HELICc"/>
    <property type="match status" value="1"/>
</dbReference>
<reference evidence="2 3" key="1">
    <citation type="journal article" date="2015" name="Nature">
        <title>rRNA introns, odd ribosomes, and small enigmatic genomes across a large radiation of phyla.</title>
        <authorList>
            <person name="Brown C.T."/>
            <person name="Hug L.A."/>
            <person name="Thomas B.C."/>
            <person name="Sharon I."/>
            <person name="Castelle C.J."/>
            <person name="Singh A."/>
            <person name="Wilkins M.J."/>
            <person name="Williams K.H."/>
            <person name="Banfield J.F."/>
        </authorList>
    </citation>
    <scope>NUCLEOTIDE SEQUENCE [LARGE SCALE GENOMIC DNA]</scope>
</reference>
<dbReference type="Proteomes" id="UP000033944">
    <property type="component" value="Unassembled WGS sequence"/>
</dbReference>
<evidence type="ECO:0000313" key="3">
    <source>
        <dbReference type="Proteomes" id="UP000033944"/>
    </source>
</evidence>
<dbReference type="InterPro" id="IPR027417">
    <property type="entry name" value="P-loop_NTPase"/>
</dbReference>
<organism evidence="2 3">
    <name type="scientific">Candidatus Woesebacteria bacterium GW2011_GWB1_38_8b</name>
    <dbReference type="NCBI Taxonomy" id="1618571"/>
    <lineage>
        <taxon>Bacteria</taxon>
        <taxon>Candidatus Woeseibacteriota</taxon>
    </lineage>
</organism>
<name>A0A0G0L5R7_9BACT</name>
<evidence type="ECO:0000259" key="1">
    <source>
        <dbReference type="PROSITE" id="PS51194"/>
    </source>
</evidence>
<dbReference type="Pfam" id="PF12344">
    <property type="entry name" value="UvrB"/>
    <property type="match status" value="1"/>
</dbReference>
<feature type="domain" description="Helicase C-terminal" evidence="1">
    <location>
        <begin position="209"/>
        <end position="368"/>
    </location>
</feature>
<dbReference type="InterPro" id="IPR004807">
    <property type="entry name" value="UvrB"/>
</dbReference>
<evidence type="ECO:0000313" key="2">
    <source>
        <dbReference type="EMBL" id="KKQ87353.1"/>
    </source>
</evidence>
<dbReference type="GO" id="GO:0006289">
    <property type="term" value="P:nucleotide-excision repair"/>
    <property type="evidence" value="ECO:0007669"/>
    <property type="project" value="InterPro"/>
</dbReference>
<dbReference type="EMBL" id="LBVN01000007">
    <property type="protein sequence ID" value="KKQ87353.1"/>
    <property type="molecule type" value="Genomic_DNA"/>
</dbReference>
<dbReference type="PANTHER" id="PTHR24029:SF0">
    <property type="entry name" value="UVRABC SYSTEM PROTEIN B"/>
    <property type="match status" value="1"/>
</dbReference>
<dbReference type="SUPFAM" id="SSF52540">
    <property type="entry name" value="P-loop containing nucleoside triphosphate hydrolases"/>
    <property type="match status" value="2"/>
</dbReference>
<dbReference type="GO" id="GO:0003677">
    <property type="term" value="F:DNA binding"/>
    <property type="evidence" value="ECO:0007669"/>
    <property type="project" value="InterPro"/>
</dbReference>
<dbReference type="InterPro" id="IPR024759">
    <property type="entry name" value="UvrB_YAD/RRR_dom"/>
</dbReference>
<protein>
    <submittedName>
        <fullName evidence="2">UvrABC system protein B</fullName>
    </submittedName>
</protein>
<dbReference type="GO" id="GO:0016887">
    <property type="term" value="F:ATP hydrolysis activity"/>
    <property type="evidence" value="ECO:0007669"/>
    <property type="project" value="InterPro"/>
</dbReference>
<sequence length="380" mass="43355">MYPAKHFITDPLQNKGAIANIKSDLQRQVDLFNSEGKFIEAQRISQRVKYDLEMLSEVGYVKGIENYSRYFDGRNPGDAPYSLLDYFKKSFGDKWLLVADESHITFPQVRGMYAGDLSRKKTLIDYGFRLPAAIDNRPLKFEEFIRRIPRFIATSATPDEWELNNAYQSAANAYNNNPKENGVTEQLVRPTGIPDPLVEIRPIKNQVKDVIEEIIKITKKGQRTLVTTLTKKTAEDLSEYLGGQGIKVNYLHSDIDTLERTDILDNLRRGKFDVIVGVNLLREGLDLPEVSLVAILDADKEGFLRSRVSLIQTMGRAARHVEGKVILYADKRTKSIEAALSEIDRRRAYQVEYNKIHNITPTSIQKPLRNKVTESFDQEA</sequence>
<dbReference type="Gene3D" id="3.40.50.300">
    <property type="entry name" value="P-loop containing nucleotide triphosphate hydrolases"/>
    <property type="match status" value="2"/>
</dbReference>
<dbReference type="PROSITE" id="PS51194">
    <property type="entry name" value="HELICASE_CTER"/>
    <property type="match status" value="1"/>
</dbReference>
<dbReference type="GO" id="GO:0009380">
    <property type="term" value="C:excinuclease repair complex"/>
    <property type="evidence" value="ECO:0007669"/>
    <property type="project" value="InterPro"/>
</dbReference>
<dbReference type="PANTHER" id="PTHR24029">
    <property type="entry name" value="UVRABC SYSTEM PROTEIN B"/>
    <property type="match status" value="1"/>
</dbReference>
<dbReference type="InterPro" id="IPR001650">
    <property type="entry name" value="Helicase_C-like"/>
</dbReference>
<proteinExistence type="predicted"/>
<dbReference type="GO" id="GO:0005524">
    <property type="term" value="F:ATP binding"/>
    <property type="evidence" value="ECO:0007669"/>
    <property type="project" value="InterPro"/>
</dbReference>
<dbReference type="Pfam" id="PF00271">
    <property type="entry name" value="Helicase_C"/>
    <property type="match status" value="1"/>
</dbReference>